<evidence type="ECO:0000256" key="3">
    <source>
        <dbReference type="ARBA" id="ARBA00023163"/>
    </source>
</evidence>
<dbReference type="Gene3D" id="3.40.1410.10">
    <property type="entry name" value="Chorismate lyase-like"/>
    <property type="match status" value="1"/>
</dbReference>
<dbReference type="GO" id="GO:0003677">
    <property type="term" value="F:DNA binding"/>
    <property type="evidence" value="ECO:0007669"/>
    <property type="project" value="UniProtKB-KW"/>
</dbReference>
<dbReference type="InterPro" id="IPR036390">
    <property type="entry name" value="WH_DNA-bd_sf"/>
</dbReference>
<dbReference type="SMART" id="SM00345">
    <property type="entry name" value="HTH_GNTR"/>
    <property type="match status" value="1"/>
</dbReference>
<dbReference type="PRINTS" id="PR00035">
    <property type="entry name" value="HTHGNTR"/>
</dbReference>
<reference evidence="5 6" key="1">
    <citation type="submission" date="2020-07" db="EMBL/GenBank/DDBJ databases">
        <title>Sequencing the genomes of 1000 actinobacteria strains.</title>
        <authorList>
            <person name="Klenk H.-P."/>
        </authorList>
    </citation>
    <scope>NUCLEOTIDE SEQUENCE [LARGE SCALE GENOMIC DNA]</scope>
    <source>
        <strain evidence="5 6">CXB654</strain>
    </source>
</reference>
<comment type="caution">
    <text evidence="5">The sequence shown here is derived from an EMBL/GenBank/DDBJ whole genome shotgun (WGS) entry which is preliminary data.</text>
</comment>
<evidence type="ECO:0000259" key="4">
    <source>
        <dbReference type="PROSITE" id="PS50949"/>
    </source>
</evidence>
<name>A0A852U022_9ACTN</name>
<dbReference type="Proteomes" id="UP000589036">
    <property type="component" value="Unassembled WGS sequence"/>
</dbReference>
<dbReference type="InterPro" id="IPR028978">
    <property type="entry name" value="Chorismate_lyase_/UTRA_dom_sf"/>
</dbReference>
<dbReference type="PROSITE" id="PS50949">
    <property type="entry name" value="HTH_GNTR"/>
    <property type="match status" value="1"/>
</dbReference>
<dbReference type="Pfam" id="PF00392">
    <property type="entry name" value="GntR"/>
    <property type="match status" value="1"/>
</dbReference>
<gene>
    <name evidence="5" type="ORF">HDA32_004719</name>
</gene>
<dbReference type="GO" id="GO:0045892">
    <property type="term" value="P:negative regulation of DNA-templated transcription"/>
    <property type="evidence" value="ECO:0007669"/>
    <property type="project" value="TreeGrafter"/>
</dbReference>
<accession>A0A852U022</accession>
<dbReference type="CDD" id="cd07377">
    <property type="entry name" value="WHTH_GntR"/>
    <property type="match status" value="1"/>
</dbReference>
<evidence type="ECO:0000256" key="2">
    <source>
        <dbReference type="ARBA" id="ARBA00023125"/>
    </source>
</evidence>
<keyword evidence="1" id="KW-0805">Transcription regulation</keyword>
<dbReference type="PANTHER" id="PTHR44846">
    <property type="entry name" value="MANNOSYL-D-GLYCERATE TRANSPORT/METABOLISM SYSTEM REPRESSOR MNGR-RELATED"/>
    <property type="match status" value="1"/>
</dbReference>
<dbReference type="SUPFAM" id="SSF46785">
    <property type="entry name" value="Winged helix' DNA-binding domain"/>
    <property type="match status" value="1"/>
</dbReference>
<dbReference type="SMART" id="SM00866">
    <property type="entry name" value="UTRA"/>
    <property type="match status" value="1"/>
</dbReference>
<evidence type="ECO:0000256" key="1">
    <source>
        <dbReference type="ARBA" id="ARBA00023015"/>
    </source>
</evidence>
<dbReference type="InterPro" id="IPR050679">
    <property type="entry name" value="Bact_HTH_transcr_reg"/>
</dbReference>
<evidence type="ECO:0000313" key="5">
    <source>
        <dbReference type="EMBL" id="NYE49599.1"/>
    </source>
</evidence>
<proteinExistence type="predicted"/>
<dbReference type="Gene3D" id="1.10.10.10">
    <property type="entry name" value="Winged helix-like DNA-binding domain superfamily/Winged helix DNA-binding domain"/>
    <property type="match status" value="1"/>
</dbReference>
<feature type="domain" description="HTH gntR-type" evidence="4">
    <location>
        <begin position="4"/>
        <end position="73"/>
    </location>
</feature>
<sequence>MAEQPLYVQLADELRQNISSGEWGPGHKLPPERELAEDRKISRNTVIKAYDLLLHEGLITSGNTRAGRRVRDRRTLYVYASKTEQVDRRITSGVDAWVTDVAEQNRSAGQVIDVGVVNADEDLADWLQVPVGEPVAVRRRLRSVDGLPDNLCDTYYPMDLAREIPEILNPADVQQGVIALMAERGYRQVRYEDRLRWSPATPDEAAKLGLGPGIAVLRQIRIGHTEERPVKATVTIWPGDTHELRYEMSA</sequence>
<keyword evidence="6" id="KW-1185">Reference proteome</keyword>
<keyword evidence="3" id="KW-0804">Transcription</keyword>
<dbReference type="PANTHER" id="PTHR44846:SF17">
    <property type="entry name" value="GNTR-FAMILY TRANSCRIPTIONAL REGULATOR"/>
    <property type="match status" value="1"/>
</dbReference>
<dbReference type="GO" id="GO:0003700">
    <property type="term" value="F:DNA-binding transcription factor activity"/>
    <property type="evidence" value="ECO:0007669"/>
    <property type="project" value="InterPro"/>
</dbReference>
<dbReference type="InterPro" id="IPR000524">
    <property type="entry name" value="Tscrpt_reg_HTH_GntR"/>
</dbReference>
<keyword evidence="2" id="KW-0238">DNA-binding</keyword>
<dbReference type="InterPro" id="IPR011663">
    <property type="entry name" value="UTRA"/>
</dbReference>
<dbReference type="AlphaFoldDB" id="A0A852U022"/>
<dbReference type="RefSeq" id="WP_179645231.1">
    <property type="nucleotide sequence ID" value="NZ_BAAAYY010000037.1"/>
</dbReference>
<organism evidence="5 6">
    <name type="scientific">Spinactinospora alkalitolerans</name>
    <dbReference type="NCBI Taxonomy" id="687207"/>
    <lineage>
        <taxon>Bacteria</taxon>
        <taxon>Bacillati</taxon>
        <taxon>Actinomycetota</taxon>
        <taxon>Actinomycetes</taxon>
        <taxon>Streptosporangiales</taxon>
        <taxon>Nocardiopsidaceae</taxon>
        <taxon>Spinactinospora</taxon>
    </lineage>
</organism>
<protein>
    <submittedName>
        <fullName evidence="5">GntR family transcriptional regulator</fullName>
    </submittedName>
</protein>
<evidence type="ECO:0000313" key="6">
    <source>
        <dbReference type="Proteomes" id="UP000589036"/>
    </source>
</evidence>
<dbReference type="EMBL" id="JACCCC010000001">
    <property type="protein sequence ID" value="NYE49599.1"/>
    <property type="molecule type" value="Genomic_DNA"/>
</dbReference>
<dbReference type="Pfam" id="PF07702">
    <property type="entry name" value="UTRA"/>
    <property type="match status" value="1"/>
</dbReference>
<dbReference type="SUPFAM" id="SSF64288">
    <property type="entry name" value="Chorismate lyase-like"/>
    <property type="match status" value="1"/>
</dbReference>
<dbReference type="InterPro" id="IPR036388">
    <property type="entry name" value="WH-like_DNA-bd_sf"/>
</dbReference>